<evidence type="ECO:0000256" key="1">
    <source>
        <dbReference type="SAM" id="Phobius"/>
    </source>
</evidence>
<evidence type="ECO:0008006" key="4">
    <source>
        <dbReference type="Google" id="ProtNLM"/>
    </source>
</evidence>
<dbReference type="PANTHER" id="PTHR13018:SF83">
    <property type="entry name" value="RRM DOMAIN-CONTAINING PROTEIN"/>
    <property type="match status" value="1"/>
</dbReference>
<dbReference type="Proteomes" id="UP000692954">
    <property type="component" value="Unassembled WGS sequence"/>
</dbReference>
<dbReference type="OrthoDB" id="289044at2759"/>
<organism evidence="2 3">
    <name type="scientific">Paramecium sonneborni</name>
    <dbReference type="NCBI Taxonomy" id="65129"/>
    <lineage>
        <taxon>Eukaryota</taxon>
        <taxon>Sar</taxon>
        <taxon>Alveolata</taxon>
        <taxon>Ciliophora</taxon>
        <taxon>Intramacronucleata</taxon>
        <taxon>Oligohymenophorea</taxon>
        <taxon>Peniculida</taxon>
        <taxon>Parameciidae</taxon>
        <taxon>Paramecium</taxon>
    </lineage>
</organism>
<keyword evidence="3" id="KW-1185">Reference proteome</keyword>
<feature type="transmembrane region" description="Helical" evidence="1">
    <location>
        <begin position="728"/>
        <end position="758"/>
    </location>
</feature>
<dbReference type="AlphaFoldDB" id="A0A8S1N4R2"/>
<evidence type="ECO:0000313" key="3">
    <source>
        <dbReference type="Proteomes" id="UP000692954"/>
    </source>
</evidence>
<comment type="caution">
    <text evidence="2">The sequence shown here is derived from an EMBL/GenBank/DDBJ whole genome shotgun (WGS) entry which is preliminary data.</text>
</comment>
<protein>
    <recommendedName>
        <fullName evidence="4">CSC1/OSCA1-like cytosolic domain-containing protein</fullName>
    </recommendedName>
</protein>
<name>A0A8S1N4R2_9CILI</name>
<dbReference type="GO" id="GO:0005886">
    <property type="term" value="C:plasma membrane"/>
    <property type="evidence" value="ECO:0007669"/>
    <property type="project" value="TreeGrafter"/>
</dbReference>
<dbReference type="PANTHER" id="PTHR13018">
    <property type="entry name" value="PROBABLE MEMBRANE PROTEIN DUF221-RELATED"/>
    <property type="match status" value="1"/>
</dbReference>
<feature type="transmembrane region" description="Helical" evidence="1">
    <location>
        <begin position="548"/>
        <end position="570"/>
    </location>
</feature>
<dbReference type="GO" id="GO:0005227">
    <property type="term" value="F:calcium-activated cation channel activity"/>
    <property type="evidence" value="ECO:0007669"/>
    <property type="project" value="InterPro"/>
</dbReference>
<sequence length="892" mass="106521">MNNSDNENLIENFEDDQQVYTNQLATLDFNQDRQGQVPIQHRFSSTKFRERLSSIDPLEWAKNIKMPENNYYAYPCSYDQAELHRQSHYIQPDQDFLDKTQATECPCCNKPLNRKRINFLTVNIWQLLVKDYGIAAPLYFTFLKFQMILFIILFCVYGIFFIKEVNETCNDLQNGVEICLTNINQQLSQEYKDACDLNTIYMFVAIDPFLSQIQCSAEQDIKNGGSGFKQTYIQVAAFFIFLMNILLPFEYEIIIRYKQIKYWDIEPVNHVTENKKSVYVRHLPYKMTAEEISQTICKAIAMNTFDQVAKKSVLFENKNSIQELVYIYDIHEINEMNIDRENSLLDFMITLEQMKELKETGMITTYTDKQIKTYKSFTLEMLDQMFKQQLKDIMFKTQKIKSYLKNGLPYTNKVIIKFESKEQRDAAYLHYRRKWYQNLLIRYEVMKEQNKLKKQQKSQVSDLTSLYSDSRTVSVDDLQIQSQPEQQARVSLFNQNTQLAKQQYDYSNKYVEQVHYQIGVKRGFRINGIFWENLGMDTFKRLKFRLKAIFTAAIASFLLMGSFELIYFYQNNPHQTDRKNTGQLSIWEKILANFLAVLVTFLSSYTTLTILGQMAKSRRSTFTEVEESIMHFFVIIQYFLIQFFPYIATFEIWEGRNKIVACYDLVTLSLHRIIFKQIFHTFHIRHTKFWLRKRKALKNFNPKRFFQGQLNQIMTPAYIAQRGRQFNMLFILTTALCLIYICPMAVLFCLGFTIYIYFWDKYAITHNYQIDKRFTIDLFSHQIKCYQIVVLPFSVYLFLRLFWRFSWVIYSVLSVGIIMIFIIIFKKAIVKFIIFKIFRLKKKNPQTEFKEQSFFKSYNKFFENLRIEQLTDILVTIFRNNENETTNKESTE</sequence>
<keyword evidence="1" id="KW-0472">Membrane</keyword>
<keyword evidence="1" id="KW-0812">Transmembrane</keyword>
<feature type="transmembrane region" description="Helical" evidence="1">
    <location>
        <begin position="138"/>
        <end position="162"/>
    </location>
</feature>
<feature type="transmembrane region" description="Helical" evidence="1">
    <location>
        <begin position="232"/>
        <end position="251"/>
    </location>
</feature>
<accession>A0A8S1N4R2</accession>
<evidence type="ECO:0000313" key="2">
    <source>
        <dbReference type="EMBL" id="CAD8088337.1"/>
    </source>
</evidence>
<dbReference type="EMBL" id="CAJJDN010000052">
    <property type="protein sequence ID" value="CAD8088337.1"/>
    <property type="molecule type" value="Genomic_DNA"/>
</dbReference>
<feature type="transmembrane region" description="Helical" evidence="1">
    <location>
        <begin position="590"/>
        <end position="608"/>
    </location>
</feature>
<gene>
    <name evidence="2" type="ORF">PSON_ATCC_30995.1.T0520302</name>
</gene>
<keyword evidence="1" id="KW-1133">Transmembrane helix</keyword>
<proteinExistence type="predicted"/>
<reference evidence="2" key="1">
    <citation type="submission" date="2021-01" db="EMBL/GenBank/DDBJ databases">
        <authorList>
            <consortium name="Genoscope - CEA"/>
            <person name="William W."/>
        </authorList>
    </citation>
    <scope>NUCLEOTIDE SEQUENCE</scope>
</reference>
<feature type="transmembrane region" description="Helical" evidence="1">
    <location>
        <begin position="805"/>
        <end position="825"/>
    </location>
</feature>
<dbReference type="InterPro" id="IPR045122">
    <property type="entry name" value="Csc1-like"/>
</dbReference>